<evidence type="ECO:0000313" key="5">
    <source>
        <dbReference type="EMBL" id="TCP68932.1"/>
    </source>
</evidence>
<dbReference type="SUPFAM" id="SSF55785">
    <property type="entry name" value="PYP-like sensor domain (PAS domain)"/>
    <property type="match status" value="1"/>
</dbReference>
<dbReference type="Pfam" id="PF00990">
    <property type="entry name" value="GGDEF"/>
    <property type="match status" value="1"/>
</dbReference>
<protein>
    <submittedName>
        <fullName evidence="5">PAS domain S-box-containing protein/diguanylate cyclase (GGDEF)-like protein</fullName>
    </submittedName>
</protein>
<dbReference type="PANTHER" id="PTHR44757:SF2">
    <property type="entry name" value="BIOFILM ARCHITECTURE MAINTENANCE PROTEIN MBAA"/>
    <property type="match status" value="1"/>
</dbReference>
<dbReference type="Gene3D" id="3.30.70.270">
    <property type="match status" value="1"/>
</dbReference>
<evidence type="ECO:0000259" key="2">
    <source>
        <dbReference type="PROSITE" id="PS50113"/>
    </source>
</evidence>
<dbReference type="SUPFAM" id="SSF141868">
    <property type="entry name" value="EAL domain-like"/>
    <property type="match status" value="1"/>
</dbReference>
<dbReference type="OrthoDB" id="9762141at2"/>
<dbReference type="PROSITE" id="PS50887">
    <property type="entry name" value="GGDEF"/>
    <property type="match status" value="1"/>
</dbReference>
<dbReference type="InterPro" id="IPR052155">
    <property type="entry name" value="Biofilm_reg_signaling"/>
</dbReference>
<dbReference type="NCBIfam" id="TIGR00229">
    <property type="entry name" value="sensory_box"/>
    <property type="match status" value="1"/>
</dbReference>
<name>A0A4R2RWT5_9FIRM</name>
<gene>
    <name evidence="5" type="ORF">EDD73_10198</name>
</gene>
<dbReference type="PROSITE" id="PS50112">
    <property type="entry name" value="PAS"/>
    <property type="match status" value="1"/>
</dbReference>
<dbReference type="InterPro" id="IPR029787">
    <property type="entry name" value="Nucleotide_cyclase"/>
</dbReference>
<dbReference type="FunFam" id="3.20.20.450:FF:000001">
    <property type="entry name" value="Cyclic di-GMP phosphodiesterase yahA"/>
    <property type="match status" value="1"/>
</dbReference>
<feature type="domain" description="EAL" evidence="3">
    <location>
        <begin position="313"/>
        <end position="567"/>
    </location>
</feature>
<dbReference type="InterPro" id="IPR035965">
    <property type="entry name" value="PAS-like_dom_sf"/>
</dbReference>
<evidence type="ECO:0000313" key="6">
    <source>
        <dbReference type="Proteomes" id="UP000294813"/>
    </source>
</evidence>
<dbReference type="InterPro" id="IPR001633">
    <property type="entry name" value="EAL_dom"/>
</dbReference>
<dbReference type="NCBIfam" id="TIGR00254">
    <property type="entry name" value="GGDEF"/>
    <property type="match status" value="1"/>
</dbReference>
<dbReference type="SMART" id="SM00267">
    <property type="entry name" value="GGDEF"/>
    <property type="match status" value="1"/>
</dbReference>
<dbReference type="SUPFAM" id="SSF55073">
    <property type="entry name" value="Nucleotide cyclase"/>
    <property type="match status" value="1"/>
</dbReference>
<dbReference type="Pfam" id="PF08447">
    <property type="entry name" value="PAS_3"/>
    <property type="match status" value="1"/>
</dbReference>
<dbReference type="InterPro" id="IPR001610">
    <property type="entry name" value="PAC"/>
</dbReference>
<dbReference type="Gene3D" id="3.30.450.20">
    <property type="entry name" value="PAS domain"/>
    <property type="match status" value="1"/>
</dbReference>
<dbReference type="CDD" id="cd01948">
    <property type="entry name" value="EAL"/>
    <property type="match status" value="1"/>
</dbReference>
<dbReference type="CDD" id="cd01949">
    <property type="entry name" value="GGDEF"/>
    <property type="match status" value="1"/>
</dbReference>
<dbReference type="InterPro" id="IPR035919">
    <property type="entry name" value="EAL_sf"/>
</dbReference>
<feature type="domain" description="PAC" evidence="2">
    <location>
        <begin position="88"/>
        <end position="139"/>
    </location>
</feature>
<proteinExistence type="predicted"/>
<dbReference type="PROSITE" id="PS50113">
    <property type="entry name" value="PAC"/>
    <property type="match status" value="1"/>
</dbReference>
<dbReference type="EMBL" id="SLXT01000001">
    <property type="protein sequence ID" value="TCP68932.1"/>
    <property type="molecule type" value="Genomic_DNA"/>
</dbReference>
<dbReference type="InterPro" id="IPR000160">
    <property type="entry name" value="GGDEF_dom"/>
</dbReference>
<dbReference type="Gene3D" id="3.20.20.450">
    <property type="entry name" value="EAL domain"/>
    <property type="match status" value="1"/>
</dbReference>
<dbReference type="SMART" id="SM00091">
    <property type="entry name" value="PAS"/>
    <property type="match status" value="1"/>
</dbReference>
<dbReference type="InterPro" id="IPR043128">
    <property type="entry name" value="Rev_trsase/Diguanyl_cyclase"/>
</dbReference>
<reference evidence="5 6" key="1">
    <citation type="submission" date="2019-03" db="EMBL/GenBank/DDBJ databases">
        <title>Genomic Encyclopedia of Type Strains, Phase IV (KMG-IV): sequencing the most valuable type-strain genomes for metagenomic binning, comparative biology and taxonomic classification.</title>
        <authorList>
            <person name="Goeker M."/>
        </authorList>
    </citation>
    <scope>NUCLEOTIDE SEQUENCE [LARGE SCALE GENOMIC DNA]</scope>
    <source>
        <strain evidence="5 6">DSM 11170</strain>
    </source>
</reference>
<dbReference type="Proteomes" id="UP000294813">
    <property type="component" value="Unassembled WGS sequence"/>
</dbReference>
<dbReference type="RefSeq" id="WP_131917709.1">
    <property type="nucleotide sequence ID" value="NZ_JAOQNU010000001.1"/>
</dbReference>
<dbReference type="AlphaFoldDB" id="A0A4R2RWT5"/>
<feature type="domain" description="PAS" evidence="1">
    <location>
        <begin position="15"/>
        <end position="85"/>
    </location>
</feature>
<dbReference type="CDD" id="cd00130">
    <property type="entry name" value="PAS"/>
    <property type="match status" value="1"/>
</dbReference>
<dbReference type="InterPro" id="IPR000014">
    <property type="entry name" value="PAS"/>
</dbReference>
<dbReference type="PANTHER" id="PTHR44757">
    <property type="entry name" value="DIGUANYLATE CYCLASE DGCP"/>
    <property type="match status" value="1"/>
</dbReference>
<organism evidence="5 6">
    <name type="scientific">Heliophilum fasciatum</name>
    <dbReference type="NCBI Taxonomy" id="35700"/>
    <lineage>
        <taxon>Bacteria</taxon>
        <taxon>Bacillati</taxon>
        <taxon>Bacillota</taxon>
        <taxon>Clostridia</taxon>
        <taxon>Eubacteriales</taxon>
        <taxon>Heliobacteriaceae</taxon>
        <taxon>Heliophilum</taxon>
    </lineage>
</organism>
<accession>A0A4R2RWT5</accession>
<dbReference type="InterPro" id="IPR000700">
    <property type="entry name" value="PAS-assoc_C"/>
</dbReference>
<evidence type="ECO:0000259" key="4">
    <source>
        <dbReference type="PROSITE" id="PS50887"/>
    </source>
</evidence>
<dbReference type="InterPro" id="IPR013655">
    <property type="entry name" value="PAS_fold_3"/>
</dbReference>
<feature type="domain" description="GGDEF" evidence="4">
    <location>
        <begin position="171"/>
        <end position="304"/>
    </location>
</feature>
<keyword evidence="6" id="KW-1185">Reference proteome</keyword>
<comment type="caution">
    <text evidence="5">The sequence shown here is derived from an EMBL/GenBank/DDBJ whole genome shotgun (WGS) entry which is preliminary data.</text>
</comment>
<dbReference type="SMART" id="SM00086">
    <property type="entry name" value="PAC"/>
    <property type="match status" value="1"/>
</dbReference>
<evidence type="ECO:0000259" key="3">
    <source>
        <dbReference type="PROSITE" id="PS50883"/>
    </source>
</evidence>
<evidence type="ECO:0000259" key="1">
    <source>
        <dbReference type="PROSITE" id="PS50112"/>
    </source>
</evidence>
<dbReference type="Pfam" id="PF00563">
    <property type="entry name" value="EAL"/>
    <property type="match status" value="1"/>
</dbReference>
<sequence>MSEQAKDAACCVRISDLRIRQLLETLDDMVAETDTNLCYRYVSTSYQRFLGLSAEELAETSIVDRVHPEDITVAQTLFEECLITRVPMRAEFRYRHASGEYLWLEVAAVPLVTEEATTGLIVSKRDLTERQRSQKLVYHLAYYDPLTDLPNRTLLQRQLAIALRKATATNTLFGVLYMDLDRFKTINDLVGHVGGDQLLKEVADRLKRVVGHGDFLARTGGDEFALLITNARDRQRLILRAEEILKMMRTPWVIHGYEFPLSFSIGIVMYPGDGETPEELFKNGDRAMYVAKAQGRNTYCFYEHQWEKQLKERQLIESNLRHALERKQLQLYYQPQFDTMTEKMIGVEVLIRWFHPELGMIPPNHFIPIAEETGLILPIGEWVLRTACRQAKEWQERGFDPVRVAINLSPRQFQQQNLVATVESALYTSGLEPQWLELEITESLAMKDAEFTIAMLKDLRAMGVSLMIDDFGTGYSSLSYLMRFPVEGLKIDNSFVRDSIESNSSALLLASVITLGRNLNMRVIAEGVETEKQLTFLRKHQCDQVQGYLLGRPMPAADLEKQLNKVSDDDDRFS</sequence>
<dbReference type="SMART" id="SM00052">
    <property type="entry name" value="EAL"/>
    <property type="match status" value="1"/>
</dbReference>
<dbReference type="PROSITE" id="PS50883">
    <property type="entry name" value="EAL"/>
    <property type="match status" value="1"/>
</dbReference>